<evidence type="ECO:0000256" key="13">
    <source>
        <dbReference type="ARBA" id="ARBA00022837"/>
    </source>
</evidence>
<evidence type="ECO:0000256" key="3">
    <source>
        <dbReference type="ARBA" id="ARBA00010525"/>
    </source>
</evidence>
<evidence type="ECO:0000256" key="12">
    <source>
        <dbReference type="ARBA" id="ARBA00022801"/>
    </source>
</evidence>
<keyword evidence="16" id="KW-0472">Membrane</keyword>
<dbReference type="PRINTS" id="PR01486">
    <property type="entry name" value="PHPHLIPASEA1"/>
</dbReference>
<dbReference type="GO" id="GO:0008970">
    <property type="term" value="F:phospholipase A1 activity"/>
    <property type="evidence" value="ECO:0007669"/>
    <property type="project" value="UniProtKB-EC"/>
</dbReference>
<gene>
    <name evidence="22" type="ORF">SAMN04488038_11251</name>
</gene>
<keyword evidence="15 20" id="KW-0443">Lipid metabolism</keyword>
<dbReference type="Proteomes" id="UP000199233">
    <property type="component" value="Unassembled WGS sequence"/>
</dbReference>
<dbReference type="InterPro" id="IPR036541">
    <property type="entry name" value="PLipase_A1_sf"/>
</dbReference>
<keyword evidence="11 20" id="KW-0732">Signal</keyword>
<feature type="binding site" description="in dimeric form" evidence="19">
    <location>
        <position position="216"/>
    </location>
    <ligand>
        <name>Ca(2+)</name>
        <dbReference type="ChEBI" id="CHEBI:29108"/>
        <label>1</label>
    </ligand>
</feature>
<evidence type="ECO:0000313" key="23">
    <source>
        <dbReference type="Proteomes" id="UP000199233"/>
    </source>
</evidence>
<dbReference type="STRING" id="489703.SAMN04488038_11251"/>
<evidence type="ECO:0000256" key="21">
    <source>
        <dbReference type="SAM" id="MobiDB-lite"/>
    </source>
</evidence>
<evidence type="ECO:0000256" key="4">
    <source>
        <dbReference type="ARBA" id="ARBA00011702"/>
    </source>
</evidence>
<feature type="binding site" description="in dimeric form" evidence="19">
    <location>
        <position position="174"/>
    </location>
    <ligand>
        <name>Ca(2+)</name>
        <dbReference type="ChEBI" id="CHEBI:29108"/>
        <label>1</label>
    </ligand>
</feature>
<proteinExistence type="inferred from homology"/>
<keyword evidence="8" id="KW-1134">Transmembrane beta strand</keyword>
<keyword evidence="23" id="KW-1185">Reference proteome</keyword>
<dbReference type="PANTHER" id="PTHR40457">
    <property type="entry name" value="PHOSPHOLIPASE A1"/>
    <property type="match status" value="1"/>
</dbReference>
<evidence type="ECO:0000256" key="18">
    <source>
        <dbReference type="PIRSR" id="PIRSR603187-1"/>
    </source>
</evidence>
<comment type="subunit">
    <text evidence="4 20">Homodimer; dimerization is reversible, and the dimeric form is the active one.</text>
</comment>
<comment type="catalytic activity">
    <reaction evidence="2 20">
        <text>a 1,2-diacyl-sn-glycero-3-phosphocholine + H2O = a 1-acyl-sn-glycero-3-phosphocholine + a fatty acid + H(+)</text>
        <dbReference type="Rhea" id="RHEA:15801"/>
        <dbReference type="ChEBI" id="CHEBI:15377"/>
        <dbReference type="ChEBI" id="CHEBI:15378"/>
        <dbReference type="ChEBI" id="CHEBI:28868"/>
        <dbReference type="ChEBI" id="CHEBI:57643"/>
        <dbReference type="ChEBI" id="CHEBI:58168"/>
        <dbReference type="EC" id="3.1.1.4"/>
    </reaction>
</comment>
<dbReference type="RefSeq" id="WP_093287958.1">
    <property type="nucleotide sequence ID" value="NZ_FOFS01000012.1"/>
</dbReference>
<protein>
    <recommendedName>
        <fullName evidence="7 20">Phospholipase A1</fullName>
        <ecNumber evidence="5 20">3.1.1.32</ecNumber>
        <ecNumber evidence="6 20">3.1.1.4</ecNumber>
    </recommendedName>
    <alternativeName>
        <fullName evidence="20">Phosphatidylcholine 1-acylhydrolase</fullName>
    </alternativeName>
</protein>
<name>A0A1H9JS09_9GAMM</name>
<keyword evidence="13 19" id="KW-0106">Calcium</keyword>
<evidence type="ECO:0000256" key="1">
    <source>
        <dbReference type="ARBA" id="ARBA00000111"/>
    </source>
</evidence>
<dbReference type="Pfam" id="PF02253">
    <property type="entry name" value="PLA1"/>
    <property type="match status" value="1"/>
</dbReference>
<evidence type="ECO:0000256" key="16">
    <source>
        <dbReference type="ARBA" id="ARBA00023136"/>
    </source>
</evidence>
<dbReference type="InterPro" id="IPR003187">
    <property type="entry name" value="PLipase_A1"/>
</dbReference>
<comment type="cofactor">
    <cofactor evidence="20">
        <name>Ca(2+)</name>
        <dbReference type="ChEBI" id="CHEBI:29108"/>
    </cofactor>
    <text evidence="20">Binds 1 Ca(2+) ion per monomer. In the dimeric form the Ca(2+) is bound by different amino acids with binding of each Ca(2+) shared with ligands coming from each monomer. The Ca(2+) ion may have a role in catalysis.</text>
</comment>
<evidence type="ECO:0000256" key="9">
    <source>
        <dbReference type="ARBA" id="ARBA00022692"/>
    </source>
</evidence>
<evidence type="ECO:0000256" key="17">
    <source>
        <dbReference type="ARBA" id="ARBA00023237"/>
    </source>
</evidence>
<feature type="active site" description="Nucleophile" evidence="18">
    <location>
        <position position="166"/>
    </location>
</feature>
<comment type="catalytic activity">
    <reaction evidence="1 20">
        <text>a 1,2-diacyl-sn-glycero-3-phosphocholine + H2O = a 2-acyl-sn-glycero-3-phosphocholine + a fatty acid + H(+)</text>
        <dbReference type="Rhea" id="RHEA:18689"/>
        <dbReference type="ChEBI" id="CHEBI:15377"/>
        <dbReference type="ChEBI" id="CHEBI:15378"/>
        <dbReference type="ChEBI" id="CHEBI:28868"/>
        <dbReference type="ChEBI" id="CHEBI:57643"/>
        <dbReference type="ChEBI" id="CHEBI:57875"/>
        <dbReference type="EC" id="3.1.1.32"/>
    </reaction>
</comment>
<reference evidence="22 23" key="1">
    <citation type="submission" date="2016-10" db="EMBL/GenBank/DDBJ databases">
        <authorList>
            <person name="de Groot N.N."/>
        </authorList>
    </citation>
    <scope>NUCLEOTIDE SEQUENCE [LARGE SCALE GENOMIC DNA]</scope>
    <source>
        <strain evidence="22 23">DSM 25927</strain>
    </source>
</reference>
<keyword evidence="17 20" id="KW-0998">Cell outer membrane</keyword>
<evidence type="ECO:0000256" key="7">
    <source>
        <dbReference type="ARBA" id="ARBA00021726"/>
    </source>
</evidence>
<dbReference type="EMBL" id="FOFS01000012">
    <property type="protein sequence ID" value="SEQ89666.1"/>
    <property type="molecule type" value="Genomic_DNA"/>
</dbReference>
<keyword evidence="10 19" id="KW-0479">Metal-binding</keyword>
<feature type="region of interest" description="Disordered" evidence="21">
    <location>
        <begin position="26"/>
        <end position="52"/>
    </location>
</feature>
<dbReference type="GO" id="GO:0046872">
    <property type="term" value="F:metal ion binding"/>
    <property type="evidence" value="ECO:0007669"/>
    <property type="project" value="UniProtKB-KW"/>
</dbReference>
<comment type="function">
    <text evidence="20">Hydrolysis of phosphatidylcholine with phospholipase A2 (EC 3.1.1.4) and phospholipase A1 (EC 3.1.1.32) activities.</text>
</comment>
<dbReference type="PANTHER" id="PTHR40457:SF1">
    <property type="entry name" value="PHOSPHOLIPASE A1"/>
    <property type="match status" value="1"/>
</dbReference>
<evidence type="ECO:0000313" key="22">
    <source>
        <dbReference type="EMBL" id="SEQ89666.1"/>
    </source>
</evidence>
<evidence type="ECO:0000256" key="19">
    <source>
        <dbReference type="PIRSR" id="PIRSR603187-2"/>
    </source>
</evidence>
<feature type="chain" id="PRO_5019616040" description="Phospholipase A1" evidence="20">
    <location>
        <begin position="25"/>
        <end position="300"/>
    </location>
</feature>
<feature type="binding site" description="in dimeric form" evidence="19">
    <location>
        <position position="130"/>
    </location>
    <ligand>
        <name>Ca(2+)</name>
        <dbReference type="ChEBI" id="CHEBI:29108"/>
        <label>1</label>
    </ligand>
</feature>
<dbReference type="GO" id="GO:0009279">
    <property type="term" value="C:cell outer membrane"/>
    <property type="evidence" value="ECO:0007669"/>
    <property type="project" value="UniProtKB-SubCell"/>
</dbReference>
<evidence type="ECO:0000256" key="6">
    <source>
        <dbReference type="ARBA" id="ARBA00013278"/>
    </source>
</evidence>
<evidence type="ECO:0000256" key="15">
    <source>
        <dbReference type="ARBA" id="ARBA00023098"/>
    </source>
</evidence>
<dbReference type="OrthoDB" id="188433at2"/>
<evidence type="ECO:0000256" key="5">
    <source>
        <dbReference type="ARBA" id="ARBA00013179"/>
    </source>
</evidence>
<dbReference type="AlphaFoldDB" id="A0A1H9JS09"/>
<evidence type="ECO:0000256" key="8">
    <source>
        <dbReference type="ARBA" id="ARBA00022452"/>
    </source>
</evidence>
<dbReference type="Gene3D" id="2.40.230.10">
    <property type="entry name" value="Phospholipase A1"/>
    <property type="match status" value="1"/>
</dbReference>
<dbReference type="GO" id="GO:0016042">
    <property type="term" value="P:lipid catabolic process"/>
    <property type="evidence" value="ECO:0007669"/>
    <property type="project" value="UniProtKB-KW"/>
</dbReference>
<feature type="active site" description="Nucleophile" evidence="18">
    <location>
        <position position="164"/>
    </location>
</feature>
<accession>A0A1H9JS09</accession>
<dbReference type="GO" id="GO:0004623">
    <property type="term" value="F:phospholipase A2 activity"/>
    <property type="evidence" value="ECO:0007669"/>
    <property type="project" value="UniProtKB-EC"/>
</dbReference>
<sequence>MPPRRHRVSLLGLMLLIASPQIRAHEADPQKDQVGSGEASTQAAATPDAGSSLFSNLQRDSDEFTLVNTRNRLSLHRPMFMMPATYSPQYEGRQTEFEFQLSLKLRLFNRNVFFAYTQKSFWQIYNGPDSRPFRETNYDPEIFYRWQPRLALCEGCGLDVGAEHESNGKDLPDSRSWNRLTLATYWQSEQTLLHLKSWYRLPEKSKRDAQDADGDDNPDIAHYYGYGELRLQQLLGHDQHATLMLRGNPREGKGAVEFSYSLPYGDALYLNFYVFNGYGESLIDYNRSITRLGIGLMLAR</sequence>
<keyword evidence="14 20" id="KW-0442">Lipid degradation</keyword>
<dbReference type="EC" id="3.1.1.32" evidence="5 20"/>
<dbReference type="SUPFAM" id="SSF56931">
    <property type="entry name" value="Outer membrane phospholipase A (OMPLA)"/>
    <property type="match status" value="1"/>
</dbReference>
<evidence type="ECO:0000256" key="14">
    <source>
        <dbReference type="ARBA" id="ARBA00022963"/>
    </source>
</evidence>
<keyword evidence="12 20" id="KW-0378">Hydrolase</keyword>
<evidence type="ECO:0000256" key="2">
    <source>
        <dbReference type="ARBA" id="ARBA00001604"/>
    </source>
</evidence>
<organism evidence="22 23">
    <name type="scientific">Solimonas aquatica</name>
    <dbReference type="NCBI Taxonomy" id="489703"/>
    <lineage>
        <taxon>Bacteria</taxon>
        <taxon>Pseudomonadati</taxon>
        <taxon>Pseudomonadota</taxon>
        <taxon>Gammaproteobacteria</taxon>
        <taxon>Nevskiales</taxon>
        <taxon>Nevskiaceae</taxon>
        <taxon>Solimonas</taxon>
    </lineage>
</organism>
<comment type="similarity">
    <text evidence="3 20">Belongs to the phospholipase A1 family.</text>
</comment>
<feature type="signal peptide" evidence="20">
    <location>
        <begin position="1"/>
        <end position="24"/>
    </location>
</feature>
<keyword evidence="9" id="KW-0812">Transmembrane</keyword>
<evidence type="ECO:0000256" key="20">
    <source>
        <dbReference type="RuleBase" id="RU366027"/>
    </source>
</evidence>
<evidence type="ECO:0000256" key="10">
    <source>
        <dbReference type="ARBA" id="ARBA00022723"/>
    </source>
</evidence>
<comment type="subcellular location">
    <subcellularLocation>
        <location evidence="20">Cell outer membrane</location>
        <topology evidence="20">Multi-pass membrane protein</topology>
    </subcellularLocation>
    <text evidence="20">One of the very few enzymes located there.</text>
</comment>
<evidence type="ECO:0000256" key="11">
    <source>
        <dbReference type="ARBA" id="ARBA00022729"/>
    </source>
</evidence>
<dbReference type="EC" id="3.1.1.4" evidence="6 20"/>